<dbReference type="PANTHER" id="PTHR43346">
    <property type="entry name" value="LIGAND BINDING DOMAIN PROTEIN, PUTATIVE (AFU_ORTHOLOGUE AFUA_6G14370)-RELATED"/>
    <property type="match status" value="1"/>
</dbReference>
<dbReference type="InterPro" id="IPR013096">
    <property type="entry name" value="Cupin_2"/>
</dbReference>
<dbReference type="PATRIC" id="fig|1638788.3.peg.1134"/>
<dbReference type="Proteomes" id="UP000068167">
    <property type="component" value="Chromosome"/>
</dbReference>
<dbReference type="EMBL" id="CP011339">
    <property type="protein sequence ID" value="AKV66311.1"/>
    <property type="molecule type" value="Genomic_DNA"/>
</dbReference>
<gene>
    <name evidence="2" type="ORF">VL20_1129</name>
</gene>
<dbReference type="AlphaFoldDB" id="A0A0K1RX86"/>
<dbReference type="SUPFAM" id="SSF51182">
    <property type="entry name" value="RmlC-like cupins"/>
    <property type="match status" value="1"/>
</dbReference>
<reference evidence="2 3" key="1">
    <citation type="journal article" date="2016" name="Stand. Genomic Sci.">
        <title>Complete genome sequence and genomic characterization of Microcystis panniformis FACHB 1757 by third-generation sequencing.</title>
        <authorList>
            <person name="Zhang J.Y."/>
            <person name="Guan R."/>
            <person name="Zhang H.J."/>
            <person name="Li H."/>
            <person name="Xiao P."/>
            <person name="Yu G.L."/>
            <person name="Du L."/>
            <person name="Cao D.M."/>
            <person name="Zhu B.C."/>
            <person name="Li R.H."/>
            <person name="Lu Z.H."/>
        </authorList>
    </citation>
    <scope>NUCLEOTIDE SEQUENCE [LARGE SCALE GENOMIC DNA]</scope>
    <source>
        <strain evidence="2 3">FACHB-1757</strain>
    </source>
</reference>
<accession>A0A0K1RX86</accession>
<evidence type="ECO:0000259" key="1">
    <source>
        <dbReference type="Pfam" id="PF07883"/>
    </source>
</evidence>
<keyword evidence="3" id="KW-1185">Reference proteome</keyword>
<dbReference type="InterPro" id="IPR014710">
    <property type="entry name" value="RmlC-like_jellyroll"/>
</dbReference>
<dbReference type="PANTHER" id="PTHR43346:SF1">
    <property type="entry name" value="QUERCETIN 2,3-DIOXYGENASE-RELATED"/>
    <property type="match status" value="1"/>
</dbReference>
<dbReference type="InterPro" id="IPR052538">
    <property type="entry name" value="Flavonoid_dioxygenase-like"/>
</dbReference>
<name>A0A0K1RX86_9CHRO</name>
<protein>
    <recommendedName>
        <fullName evidence="1">Cupin type-2 domain-containing protein</fullName>
    </recommendedName>
</protein>
<proteinExistence type="predicted"/>
<dbReference type="CDD" id="cd06987">
    <property type="entry name" value="cupin_MAE_RS03005"/>
    <property type="match status" value="1"/>
</dbReference>
<dbReference type="KEGG" id="mpk:VL20_1129"/>
<dbReference type="Gene3D" id="2.60.120.10">
    <property type="entry name" value="Jelly Rolls"/>
    <property type="match status" value="1"/>
</dbReference>
<dbReference type="InterPro" id="IPR011051">
    <property type="entry name" value="RmlC_Cupin_sf"/>
</dbReference>
<sequence length="166" mass="18311">MLVLESSTVRSKLAMNSQLTSDHCMLPVIRSPRDYQVFRISAGDTNRLAIVFDSTVAGDSLTVCVEIFDPHGRTPTHRHHFAVEMFFILKGEGMAICDGKPIPLGPGDSLLVRPTGIHEIRNVGDGRLYALCFMVPNEDFSELIRNGIPEELDAEDLEVLMGTIKG</sequence>
<feature type="domain" description="Cupin type-2" evidence="1">
    <location>
        <begin position="66"/>
        <end position="133"/>
    </location>
</feature>
<evidence type="ECO:0000313" key="3">
    <source>
        <dbReference type="Proteomes" id="UP000068167"/>
    </source>
</evidence>
<dbReference type="Pfam" id="PF07883">
    <property type="entry name" value="Cupin_2"/>
    <property type="match status" value="1"/>
</dbReference>
<organism evidence="2 3">
    <name type="scientific">Microcystis panniformis FACHB-1757</name>
    <dbReference type="NCBI Taxonomy" id="1638788"/>
    <lineage>
        <taxon>Bacteria</taxon>
        <taxon>Bacillati</taxon>
        <taxon>Cyanobacteriota</taxon>
        <taxon>Cyanophyceae</taxon>
        <taxon>Oscillatoriophycideae</taxon>
        <taxon>Chroococcales</taxon>
        <taxon>Microcystaceae</taxon>
        <taxon>Microcystis</taxon>
    </lineage>
</organism>
<evidence type="ECO:0000313" key="2">
    <source>
        <dbReference type="EMBL" id="AKV66311.1"/>
    </source>
</evidence>